<dbReference type="EMBL" id="NPDZ01000020">
    <property type="protein sequence ID" value="PJZ71766.1"/>
    <property type="molecule type" value="Genomic_DNA"/>
</dbReference>
<dbReference type="EMBL" id="NPDY01000029">
    <property type="protein sequence ID" value="PJZ68219.1"/>
    <property type="molecule type" value="Genomic_DNA"/>
</dbReference>
<name>A0A2M9ZI82_9LEPT</name>
<dbReference type="Proteomes" id="UP000231962">
    <property type="component" value="Unassembled WGS sequence"/>
</dbReference>
<dbReference type="AlphaFoldDB" id="A0A2M9ZI82"/>
<gene>
    <name evidence="1" type="ORF">CH360_17335</name>
    <name evidence="2" type="ORF">CH373_17760</name>
</gene>
<sequence>MKAFLFIREKSFGVHNKVLGTNILAWGKIASKPPKTLLFRRILHHSVETYYQLEILSISSNSNAFSGNLVFI</sequence>
<proteinExistence type="predicted"/>
<evidence type="ECO:0000313" key="1">
    <source>
        <dbReference type="EMBL" id="PJZ68219.1"/>
    </source>
</evidence>
<dbReference type="Proteomes" id="UP000231990">
    <property type="component" value="Unassembled WGS sequence"/>
</dbReference>
<evidence type="ECO:0000313" key="2">
    <source>
        <dbReference type="EMBL" id="PJZ71766.1"/>
    </source>
</evidence>
<protein>
    <submittedName>
        <fullName evidence="2">Uncharacterized protein</fullName>
    </submittedName>
</protein>
<evidence type="ECO:0000313" key="4">
    <source>
        <dbReference type="Proteomes" id="UP000231990"/>
    </source>
</evidence>
<evidence type="ECO:0000313" key="3">
    <source>
        <dbReference type="Proteomes" id="UP000231962"/>
    </source>
</evidence>
<comment type="caution">
    <text evidence="2">The sequence shown here is derived from an EMBL/GenBank/DDBJ whole genome shotgun (WGS) entry which is preliminary data.</text>
</comment>
<accession>A0A2M9ZI82</accession>
<organism evidence="2 4">
    <name type="scientific">Leptospira perolatii</name>
    <dbReference type="NCBI Taxonomy" id="2023191"/>
    <lineage>
        <taxon>Bacteria</taxon>
        <taxon>Pseudomonadati</taxon>
        <taxon>Spirochaetota</taxon>
        <taxon>Spirochaetia</taxon>
        <taxon>Leptospirales</taxon>
        <taxon>Leptospiraceae</taxon>
        <taxon>Leptospira</taxon>
    </lineage>
</organism>
<keyword evidence="3" id="KW-1185">Reference proteome</keyword>
<reference evidence="3 4" key="1">
    <citation type="submission" date="2017-07" db="EMBL/GenBank/DDBJ databases">
        <title>Leptospira spp. isolated from tropical soils.</title>
        <authorList>
            <person name="Thibeaux R."/>
            <person name="Iraola G."/>
            <person name="Ferres I."/>
            <person name="Bierque E."/>
            <person name="Girault D."/>
            <person name="Soupe-Gilbert M.-E."/>
            <person name="Picardeau M."/>
            <person name="Goarant C."/>
        </authorList>
    </citation>
    <scope>NUCLEOTIDE SEQUENCE [LARGE SCALE GENOMIC DNA]</scope>
    <source>
        <strain evidence="2 4">FH1-B-B1</strain>
        <strain evidence="1 3">FH1-B-C1</strain>
    </source>
</reference>